<feature type="domain" description="Antirepressor protein C-terminal" evidence="1">
    <location>
        <begin position="164"/>
        <end position="257"/>
    </location>
</feature>
<proteinExistence type="predicted"/>
<evidence type="ECO:0000313" key="3">
    <source>
        <dbReference type="Proteomes" id="UP000291380"/>
    </source>
</evidence>
<accession>A0A4R0EGD4</accession>
<dbReference type="InterPro" id="IPR005039">
    <property type="entry name" value="Ant_C"/>
</dbReference>
<dbReference type="AlphaFoldDB" id="A0A4R0EGD4"/>
<dbReference type="GO" id="GO:0003677">
    <property type="term" value="F:DNA binding"/>
    <property type="evidence" value="ECO:0007669"/>
    <property type="project" value="InterPro"/>
</dbReference>
<sequence>MTNLALNTQNSTPFNTTIIATNNTTITMTSLEIVDFINNHRKANGNDTELRHDHFMTKVPQVLGEDAAPKFSGVANFINGTGGQVQRSVYTFPKREACLMAMSYSYDIQAEIYDRMTAMEQHILMLNRPSYMIEDPVERAKKWIEECNQKQEAETKLLEANLVIEVMQPTVDAYELIAGKRGSMCFQDAYKFLGGLKLKEMKKWLFDKKWMYKDRFDRDAISYTYQSNGYLVVKATAHQPQIRITYRGLAAMARQMKIELNAEDFK</sequence>
<dbReference type="OrthoDB" id="79831at2"/>
<dbReference type="EMBL" id="SJOA01000026">
    <property type="protein sequence ID" value="TCB55554.1"/>
    <property type="molecule type" value="Genomic_DNA"/>
</dbReference>
<reference evidence="2 3" key="1">
    <citation type="submission" date="2019-02" db="EMBL/GenBank/DDBJ databases">
        <title>High diversity of culturable Acinetobacter species in natural soil and water ecosystems.</title>
        <authorList>
            <person name="Radolfova-Krizova L."/>
            <person name="Nemec A."/>
        </authorList>
    </citation>
    <scope>NUCLEOTIDE SEQUENCE [LARGE SCALE GENOMIC DNA]</scope>
    <source>
        <strain evidence="2 3">ANC 4281</strain>
    </source>
</reference>
<gene>
    <name evidence="2" type="ORF">E0H85_14815</name>
</gene>
<dbReference type="Proteomes" id="UP000291380">
    <property type="component" value="Unassembled WGS sequence"/>
</dbReference>
<organism evidence="2 3">
    <name type="scientific">Acinetobacter terrae</name>
    <dbReference type="NCBI Taxonomy" id="2731247"/>
    <lineage>
        <taxon>Bacteria</taxon>
        <taxon>Pseudomonadati</taxon>
        <taxon>Pseudomonadota</taxon>
        <taxon>Gammaproteobacteria</taxon>
        <taxon>Moraxellales</taxon>
        <taxon>Moraxellaceae</taxon>
        <taxon>Acinetobacter</taxon>
        <taxon>Acinetobacter Taxon 24</taxon>
    </lineage>
</organism>
<comment type="caution">
    <text evidence="2">The sequence shown here is derived from an EMBL/GenBank/DDBJ whole genome shotgun (WGS) entry which is preliminary data.</text>
</comment>
<evidence type="ECO:0000259" key="1">
    <source>
        <dbReference type="Pfam" id="PF03374"/>
    </source>
</evidence>
<dbReference type="RefSeq" id="WP_131271999.1">
    <property type="nucleotide sequence ID" value="NZ_SJOA01000026.1"/>
</dbReference>
<evidence type="ECO:0000313" key="2">
    <source>
        <dbReference type="EMBL" id="TCB55554.1"/>
    </source>
</evidence>
<dbReference type="Pfam" id="PF03374">
    <property type="entry name" value="ANT"/>
    <property type="match status" value="1"/>
</dbReference>
<protein>
    <recommendedName>
        <fullName evidence="1">Antirepressor protein C-terminal domain-containing protein</fullName>
    </recommendedName>
</protein>
<name>A0A4R0EGD4_9GAMM</name>